<evidence type="ECO:0000256" key="4">
    <source>
        <dbReference type="ARBA" id="ARBA00022448"/>
    </source>
</evidence>
<reference evidence="9 10" key="2">
    <citation type="journal article" date="2017" name="Sci. Rep.">
        <title>A mobile pathogenicity chromosome in Fusarium oxysporum for infection of multiple cucurbit species.</title>
        <authorList>
            <person name="van Dam P."/>
            <person name="Fokkens L."/>
            <person name="Ayukawa Y."/>
            <person name="van der Gragt M."/>
            <person name="Ter Horst A."/>
            <person name="Brankovics B."/>
            <person name="Houterman P.M."/>
            <person name="Arie T."/>
            <person name="Rep M."/>
        </authorList>
    </citation>
    <scope>NUCLEOTIDE SEQUENCE [LARGE SCALE GENOMIC DNA]</scope>
    <source>
        <strain evidence="9 10">Forc016</strain>
    </source>
</reference>
<accession>A0A2H3GLY8</accession>
<evidence type="ECO:0000256" key="6">
    <source>
        <dbReference type="ARBA" id="ARBA00023034"/>
    </source>
</evidence>
<protein>
    <recommendedName>
        <fullName evidence="3">Conserved oligomeric Golgi complex subunit 1</fullName>
    </recommendedName>
</protein>
<feature type="compositionally biased region" description="Basic and acidic residues" evidence="8">
    <location>
        <begin position="720"/>
        <end position="741"/>
    </location>
</feature>
<feature type="compositionally biased region" description="Acidic residues" evidence="8">
    <location>
        <begin position="706"/>
        <end position="719"/>
    </location>
</feature>
<dbReference type="Pfam" id="PF08700">
    <property type="entry name" value="VPS51_Exo84_N"/>
    <property type="match status" value="1"/>
</dbReference>
<evidence type="ECO:0000256" key="3">
    <source>
        <dbReference type="ARBA" id="ARBA00020978"/>
    </source>
</evidence>
<gene>
    <name evidence="9" type="ORF">AU210_010493</name>
</gene>
<dbReference type="Proteomes" id="UP000219602">
    <property type="component" value="Chromosome 9"/>
</dbReference>
<dbReference type="InterPro" id="IPR033370">
    <property type="entry name" value="COG1"/>
</dbReference>
<evidence type="ECO:0000256" key="7">
    <source>
        <dbReference type="ARBA" id="ARBA00023136"/>
    </source>
</evidence>
<dbReference type="GO" id="GO:0017119">
    <property type="term" value="C:Golgi transport complex"/>
    <property type="evidence" value="ECO:0007669"/>
    <property type="project" value="InterPro"/>
</dbReference>
<dbReference type="AlphaFoldDB" id="A0A2H3GLY8"/>
<dbReference type="PANTHER" id="PTHR31658">
    <property type="entry name" value="CONSERVED OLIGOMERIC GOLGI COMPLEX SUBUNIT 1"/>
    <property type="match status" value="1"/>
</dbReference>
<reference evidence="9 10" key="1">
    <citation type="journal article" date="2016" name="Environ. Microbiol.">
        <title>Effector profiles distinguish formae speciales of Fusarium oxysporum.</title>
        <authorList>
            <person name="van Dam P."/>
            <person name="Fokkens L."/>
            <person name="Schmidt S.M."/>
            <person name="Linmans J.H."/>
            <person name="Kistler H.C."/>
            <person name="Ma L.J."/>
            <person name="Rep M."/>
        </authorList>
    </citation>
    <scope>NUCLEOTIDE SEQUENCE [LARGE SCALE GENOMIC DNA]</scope>
    <source>
        <strain evidence="9 10">Forc016</strain>
    </source>
</reference>
<dbReference type="PANTHER" id="PTHR31658:SF0">
    <property type="entry name" value="CONSERVED OLIGOMERIC GOLGI COMPLEX SUBUNIT 1"/>
    <property type="match status" value="1"/>
</dbReference>
<evidence type="ECO:0000256" key="8">
    <source>
        <dbReference type="SAM" id="MobiDB-lite"/>
    </source>
</evidence>
<keyword evidence="6" id="KW-0333">Golgi apparatus</keyword>
<dbReference type="GO" id="GO:0006891">
    <property type="term" value="P:intra-Golgi vesicle-mediated transport"/>
    <property type="evidence" value="ECO:0007669"/>
    <property type="project" value="InterPro"/>
</dbReference>
<comment type="similarity">
    <text evidence="2">Belongs to the COG1 family.</text>
</comment>
<keyword evidence="7" id="KW-0472">Membrane</keyword>
<evidence type="ECO:0000256" key="1">
    <source>
        <dbReference type="ARBA" id="ARBA00004395"/>
    </source>
</evidence>
<evidence type="ECO:0000256" key="2">
    <source>
        <dbReference type="ARBA" id="ARBA00006653"/>
    </source>
</evidence>
<dbReference type="GO" id="GO:0000139">
    <property type="term" value="C:Golgi membrane"/>
    <property type="evidence" value="ECO:0007669"/>
    <property type="project" value="UniProtKB-SubCell"/>
</dbReference>
<name>A0A2H3GLY8_FUSOX</name>
<evidence type="ECO:0000313" key="10">
    <source>
        <dbReference type="Proteomes" id="UP000219602"/>
    </source>
</evidence>
<comment type="caution">
    <text evidence="9">The sequence shown here is derived from an EMBL/GenBank/DDBJ whole genome shotgun (WGS) entry which is preliminary data.</text>
</comment>
<evidence type="ECO:0000313" key="9">
    <source>
        <dbReference type="EMBL" id="PCD30820.1"/>
    </source>
</evidence>
<dbReference type="STRING" id="327505.A0A2H3GLY8"/>
<feature type="region of interest" description="Disordered" evidence="8">
    <location>
        <begin position="689"/>
        <end position="746"/>
    </location>
</feature>
<dbReference type="GO" id="GO:0015031">
    <property type="term" value="P:protein transport"/>
    <property type="evidence" value="ECO:0007669"/>
    <property type="project" value="UniProtKB-KW"/>
</dbReference>
<dbReference type="EMBL" id="MABQ02000007">
    <property type="protein sequence ID" value="PCD30820.1"/>
    <property type="molecule type" value="Genomic_DNA"/>
</dbReference>
<evidence type="ECO:0000256" key="5">
    <source>
        <dbReference type="ARBA" id="ARBA00022927"/>
    </source>
</evidence>
<keyword evidence="5" id="KW-0653">Protein transport</keyword>
<proteinExistence type="inferred from homology"/>
<organism evidence="9 10">
    <name type="scientific">Fusarium oxysporum f. sp. radicis-cucumerinum</name>
    <dbReference type="NCBI Taxonomy" id="327505"/>
    <lineage>
        <taxon>Eukaryota</taxon>
        <taxon>Fungi</taxon>
        <taxon>Dikarya</taxon>
        <taxon>Ascomycota</taxon>
        <taxon>Pezizomycotina</taxon>
        <taxon>Sordariomycetes</taxon>
        <taxon>Hypocreomycetidae</taxon>
        <taxon>Hypocreales</taxon>
        <taxon>Nectriaceae</taxon>
        <taxon>Fusarium</taxon>
        <taxon>Fusarium oxysporum species complex</taxon>
    </lineage>
</organism>
<sequence>MADIDTSKLTSSAQIFSPNNTLPQIRTIHKSLHVAIEEKSTRLRTQVGSSYRDLLGTADTIVHMRDDNDVVQELLGKMGGRCGRAVISAKATGLANFVAKENKYATSIAARLRLLDACVLVVGRILKGSGGLGDNVKKGDRLVLSTKVLVLSRLLIKSLSDDATDTSSRQAIETARASVSKLRRRLLRNVEKVFERAGDETEREDVQKALCAYSLATSSGARDVLRHFLHVRAEAMGLAFEAEENNRKRSADDVVQSLRLYSRTLLDVQALVPGRLSLALSGLKSHPLLADTGLKQLEGLRLDIYERWCDEEIQYFTPFVRHDDLDGSQAREMLAAWSEKGSEVLLDGLKKTLNTMSEFKSIMELRTSVLELWIRDGGKARGIDPSEMQDSLREAINSRMLEVLDTKVSKLRLVGSEVSASLGRWKDGITDEHVSIWNEEGYDEALAGGAAPFVQEVVSRFYGRNDAVSKATHSYKSWYHVIDDVKEVVEQLRQQRWDNDYDEIEDEETIEARQKLLSKDDPQMLQERLDATLDKSFKELEDQIQSLWDERAESSRNGKVAMYFLRVLRDIRHHLPERPSIKSFGLKAVPSMHEKVAVAVSQPTLEEFSTQGLSQRVVVGRPLWDGEPALPNQPSPEIFQFLRSLSLSMSDEGADLWTKAAVSVLKKHLTEQLCKMWEVAVVENSVDNKEDVKDEKSNEVDAKEEKDDDDTEDENAEETDEKKASAEEELPKPEDATEEQKPGLSAEQKTDVFTQWLFDIALLRRCIGNTESAGSSFQNLEDNVYRHSKLDEAAKHRILKSANDFWQRASLLFGLLA</sequence>
<comment type="subcellular location">
    <subcellularLocation>
        <location evidence="1">Golgi apparatus membrane</location>
        <topology evidence="1">Peripheral membrane protein</topology>
    </subcellularLocation>
</comment>
<feature type="compositionally biased region" description="Basic and acidic residues" evidence="8">
    <location>
        <begin position="689"/>
        <end position="705"/>
    </location>
</feature>
<keyword evidence="4" id="KW-0813">Transport</keyword>